<feature type="compositionally biased region" description="Polar residues" evidence="1">
    <location>
        <begin position="728"/>
        <end position="754"/>
    </location>
</feature>
<gene>
    <name evidence="4" type="ORF">C4B63_3g613</name>
</gene>
<evidence type="ECO:0000259" key="2">
    <source>
        <dbReference type="Pfam" id="PF13859"/>
    </source>
</evidence>
<dbReference type="GO" id="GO:0004308">
    <property type="term" value="F:exo-alpha-sialidase activity"/>
    <property type="evidence" value="ECO:0007669"/>
    <property type="project" value="InterPro"/>
</dbReference>
<reference evidence="4 5" key="1">
    <citation type="journal article" date="2018" name="Microb. Genom.">
        <title>Expanding an expanded genome: long-read sequencing of Trypanosoma cruzi.</title>
        <authorList>
            <person name="Berna L."/>
            <person name="Rodriguez M."/>
            <person name="Chiribao M.L."/>
            <person name="Parodi-Talice A."/>
            <person name="Pita S."/>
            <person name="Rijo G."/>
            <person name="Alvarez-Valin F."/>
            <person name="Robello C."/>
        </authorList>
    </citation>
    <scope>NUCLEOTIDE SEQUENCE [LARGE SCALE GENOMIC DNA]</scope>
    <source>
        <strain evidence="4 5">Dm28c</strain>
    </source>
</reference>
<dbReference type="VEuPathDB" id="TriTrypDB:TcCLB.506133.190"/>
<dbReference type="AlphaFoldDB" id="A0A2V2W5Z2"/>
<sequence>MLSRVAAVKAPRTHNRRRVTGSSGSRREGRASEPQRPDISRRVFTSAVLLLVVVMMCCNACGAAEIAGQASESKFKWKDIKDKVGVSVDSLVAPGLLNVGNDVFAVAEAQCKKNSGGNSFTGIASRLITTQTADKPVDALKDPKDKTQVLQEVTSEGPKKEVDVSRPTTVMKGNDIYMLVGKYSQTAATGEKSGANDGGLLLVKGEVSDESESEKRIKWKDTTDVPQASVGEQLDSWTELIGSGGSGVHTDDGRLAFPVEGTKKENKEGDSNDEKTVSLLIYSSEDTTEIWKLSKEIPEGGCSDPSVVEWKDKLIMMTACDGGRRRVYESGDKGESWTEALGTLSRVWGNKQGEGAKTVRSGFITARIDGDEDKRNVMLVVLPVYSKKDSKKETDNGKGKLHLWLTDNTHIVDIGPVSDDDAAASSLLYKSAGSGDNEQEEKLIALYEKKKGDEEKPSPGMVSVLLTAQLQRVKEVLATWKEVDERVSQLCTSSAAKGDSPENACSTTVKVTDGLVGFLSGNFSEDTWRDEYLGVNATVKKKKDDGGNKATGYAVGVKFTGAWAEWPVGSQGENQLYHFANYNFTLVATVSIHGVPKEGSPISLVGVKVDDVGETVLLGLSYNKEKKWQVLCSDGTDKEHSSTWEKDTKHQVVLMLRNGTQGSAYVDGQRVGGDEACALENKDSKDKKISHFYIGGDGNSAQSEEDVSVTVTNVLLYNRPLSTAEITALNPNKASSSPVVSDNTEGTLSQSSSAGPLLAEQESLNENEGAGGGRASPSEPSTVTTSLGKEQSVRQSALRASPGGSKQVDAASSSDGDPRVGSEAGGAVQGDTPPQTPVDTPDKADTNAPIATNVAQIDPADKTEVGASSGANRETVGGTNGQEKKIHAQHGEVNAAAPNSSLGNVSQGNNTDAGTVHGSGLLPSLLLLGLWVFAAL</sequence>
<dbReference type="VEuPathDB" id="TriTrypDB:BCY84_06031"/>
<comment type="caution">
    <text evidence="4">The sequence shown here is derived from an EMBL/GenBank/DDBJ whole genome shotgun (WGS) entry which is preliminary data.</text>
</comment>
<dbReference type="InterPro" id="IPR011040">
    <property type="entry name" value="Sialidase"/>
</dbReference>
<dbReference type="VEuPathDB" id="TriTrypDB:C3747_30g35"/>
<dbReference type="InterPro" id="IPR013320">
    <property type="entry name" value="ConA-like_dom_sf"/>
</dbReference>
<feature type="region of interest" description="Disordered" evidence="1">
    <location>
        <begin position="728"/>
        <end position="885"/>
    </location>
</feature>
<dbReference type="InterPro" id="IPR008377">
    <property type="entry name" value="Sialidase_trypan"/>
</dbReference>
<proteinExistence type="predicted"/>
<dbReference type="InterPro" id="IPR021287">
    <property type="entry name" value="Trans-sialidase_CS"/>
</dbReference>
<dbReference type="VEuPathDB" id="TriTrypDB:TcCL_Unassigned04020"/>
<dbReference type="VEuPathDB" id="TriTrypDB:TcCLB.507953.10"/>
<dbReference type="Pfam" id="PF11052">
    <property type="entry name" value="Tr-sialidase_C"/>
    <property type="match status" value="1"/>
</dbReference>
<dbReference type="Pfam" id="PF13859">
    <property type="entry name" value="BNR_3"/>
    <property type="match status" value="1"/>
</dbReference>
<dbReference type="VEuPathDB" id="TriTrypDB:TCDM_09777"/>
<evidence type="ECO:0000256" key="1">
    <source>
        <dbReference type="SAM" id="MobiDB-lite"/>
    </source>
</evidence>
<dbReference type="VEuPathDB" id="TriTrypDB:TcG_12414"/>
<name>A0A2V2W5Z2_TRYCR</name>
<dbReference type="VEuPathDB" id="TriTrypDB:ECC02_009236"/>
<dbReference type="Pfam" id="PF22925">
    <property type="entry name" value="TS_C"/>
    <property type="match status" value="1"/>
</dbReference>
<dbReference type="Gene3D" id="2.60.120.200">
    <property type="match status" value="1"/>
</dbReference>
<organism evidence="4 5">
    <name type="scientific">Trypanosoma cruzi</name>
    <dbReference type="NCBI Taxonomy" id="5693"/>
    <lineage>
        <taxon>Eukaryota</taxon>
        <taxon>Discoba</taxon>
        <taxon>Euglenozoa</taxon>
        <taxon>Kinetoplastea</taxon>
        <taxon>Metakinetoplastina</taxon>
        <taxon>Trypanosomatida</taxon>
        <taxon>Trypanosomatidae</taxon>
        <taxon>Trypanosoma</taxon>
        <taxon>Schizotrypanum</taxon>
    </lineage>
</organism>
<protein>
    <submittedName>
        <fullName evidence="4">Putative trans-sialidase, Group V</fullName>
    </submittedName>
</protein>
<dbReference type="PRINTS" id="PR01803">
    <property type="entry name" value="TCSIALIDASE"/>
</dbReference>
<dbReference type="SUPFAM" id="SSF50939">
    <property type="entry name" value="Sialidases"/>
    <property type="match status" value="1"/>
</dbReference>
<dbReference type="EMBL" id="PRFA01000003">
    <property type="protein sequence ID" value="PWV02014.1"/>
    <property type="molecule type" value="Genomic_DNA"/>
</dbReference>
<dbReference type="InterPro" id="IPR055239">
    <property type="entry name" value="TS_C"/>
</dbReference>
<dbReference type="VEuPathDB" id="TriTrypDB:TcBrA4_0148880"/>
<dbReference type="CDD" id="cd15482">
    <property type="entry name" value="Sialidase_non-viral"/>
    <property type="match status" value="1"/>
</dbReference>
<dbReference type="VEuPathDB" id="TriTrypDB:TcCLB.510693.270"/>
<feature type="compositionally biased region" description="Polar residues" evidence="1">
    <location>
        <begin position="778"/>
        <end position="795"/>
    </location>
</feature>
<feature type="compositionally biased region" description="Basic and acidic residues" evidence="1">
    <location>
        <begin position="25"/>
        <end position="37"/>
    </location>
</feature>
<evidence type="ECO:0000313" key="4">
    <source>
        <dbReference type="EMBL" id="PWV02014.1"/>
    </source>
</evidence>
<dbReference type="SUPFAM" id="SSF49899">
    <property type="entry name" value="Concanavalin A-like lectins/glucanases"/>
    <property type="match status" value="1"/>
</dbReference>
<feature type="domain" description="Sialidase" evidence="2">
    <location>
        <begin position="93"/>
        <end position="448"/>
    </location>
</feature>
<accession>A0A2V2W5Z2</accession>
<evidence type="ECO:0000259" key="3">
    <source>
        <dbReference type="Pfam" id="PF22925"/>
    </source>
</evidence>
<dbReference type="Gene3D" id="2.120.10.10">
    <property type="match status" value="1"/>
</dbReference>
<dbReference type="InterPro" id="IPR036278">
    <property type="entry name" value="Sialidase_sf"/>
</dbReference>
<feature type="region of interest" description="Disordered" evidence="1">
    <location>
        <begin position="1"/>
        <end position="37"/>
    </location>
</feature>
<dbReference type="VEuPathDB" id="TriTrypDB:Tc_MARK_77"/>
<dbReference type="VEuPathDB" id="TriTrypDB:C4B63_3g613"/>
<dbReference type="Proteomes" id="UP000246121">
    <property type="component" value="Unassembled WGS sequence"/>
</dbReference>
<evidence type="ECO:0000313" key="5">
    <source>
        <dbReference type="Proteomes" id="UP000246121"/>
    </source>
</evidence>
<feature type="domain" description="Trans-sialidase C-terminal" evidence="3">
    <location>
        <begin position="511"/>
        <end position="723"/>
    </location>
</feature>
<dbReference type="VEuPathDB" id="TriTrypDB:TCSYLVIO_008009"/>